<evidence type="ECO:0000256" key="3">
    <source>
        <dbReference type="SAM" id="MobiDB-lite"/>
    </source>
</evidence>
<dbReference type="AlphaFoldDB" id="A0AAD5HAE9"/>
<dbReference type="PANTHER" id="PTHR23003">
    <property type="entry name" value="RNA RECOGNITION MOTIF RRM DOMAIN CONTAINING PROTEIN"/>
    <property type="match status" value="1"/>
</dbReference>
<dbReference type="PROSITE" id="PS50102">
    <property type="entry name" value="RRM"/>
    <property type="match status" value="2"/>
</dbReference>
<accession>A0AAD5HAE9</accession>
<feature type="compositionally biased region" description="Basic and acidic residues" evidence="3">
    <location>
        <begin position="164"/>
        <end position="212"/>
    </location>
</feature>
<reference evidence="5" key="2">
    <citation type="journal article" date="2022" name="Proc. Natl. Acad. Sci. U.S.A.">
        <title>Diploid-dominant life cycles characterize the early evolution of Fungi.</title>
        <authorList>
            <person name="Amses K.R."/>
            <person name="Simmons D.R."/>
            <person name="Longcore J.E."/>
            <person name="Mondo S.J."/>
            <person name="Seto K."/>
            <person name="Jeronimo G.H."/>
            <person name="Bonds A.E."/>
            <person name="Quandt C.A."/>
            <person name="Davis W.J."/>
            <person name="Chang Y."/>
            <person name="Federici B.A."/>
            <person name="Kuo A."/>
            <person name="LaButti K."/>
            <person name="Pangilinan J."/>
            <person name="Andreopoulos W."/>
            <person name="Tritt A."/>
            <person name="Riley R."/>
            <person name="Hundley H."/>
            <person name="Johnson J."/>
            <person name="Lipzen A."/>
            <person name="Barry K."/>
            <person name="Lang B.F."/>
            <person name="Cuomo C.A."/>
            <person name="Buchler N.E."/>
            <person name="Grigoriev I.V."/>
            <person name="Spatafora J.W."/>
            <person name="Stajich J.E."/>
            <person name="James T.Y."/>
        </authorList>
    </citation>
    <scope>NUCLEOTIDE SEQUENCE</scope>
    <source>
        <strain evidence="5">AG</strain>
    </source>
</reference>
<dbReference type="EMBL" id="MU620949">
    <property type="protein sequence ID" value="KAI8576827.1"/>
    <property type="molecule type" value="Genomic_DNA"/>
</dbReference>
<feature type="domain" description="RRM" evidence="4">
    <location>
        <begin position="4"/>
        <end position="74"/>
    </location>
</feature>
<dbReference type="Pfam" id="PF00076">
    <property type="entry name" value="RRM_1"/>
    <property type="match status" value="2"/>
</dbReference>
<dbReference type="CDD" id="cd12339">
    <property type="entry name" value="RRM2_SRSF1_4_like"/>
    <property type="match status" value="1"/>
</dbReference>
<protein>
    <recommendedName>
        <fullName evidence="4">RRM domain-containing protein</fullName>
    </recommendedName>
</protein>
<evidence type="ECO:0000313" key="5">
    <source>
        <dbReference type="EMBL" id="KAI8576827.1"/>
    </source>
</evidence>
<dbReference type="SMART" id="SM00360">
    <property type="entry name" value="RRM"/>
    <property type="match status" value="2"/>
</dbReference>
<feature type="domain" description="RRM" evidence="4">
    <location>
        <begin position="91"/>
        <end position="164"/>
    </location>
</feature>
<sequence length="212" mass="24672">MASNRIYIGRLSRDAQKRDVEDLFTGSGQIRDVNLKNGFGFVEFEDNQSAEEAVTNFNGKELLGERIVVELAKGTRRDDRRPRRNDNGPRYGVIVENLAVGTSWQDLKDFMRKAGEVSYADVRRDRDGEGIVEFSSYDSMKNALKELDGVDLKGPPRNRYRSRSPRDRRRDEKSSSKDTRRRRSDSQEDDRRSSRRDRDSNSRRSERRDSEE</sequence>
<dbReference type="Proteomes" id="UP001206595">
    <property type="component" value="Unassembled WGS sequence"/>
</dbReference>
<dbReference type="GO" id="GO:0003729">
    <property type="term" value="F:mRNA binding"/>
    <property type="evidence" value="ECO:0007669"/>
    <property type="project" value="TreeGrafter"/>
</dbReference>
<name>A0AAD5HAE9_UMBRA</name>
<dbReference type="GeneID" id="75916652"/>
<comment type="caution">
    <text evidence="5">The sequence shown here is derived from an EMBL/GenBank/DDBJ whole genome shotgun (WGS) entry which is preliminary data.</text>
</comment>
<dbReference type="Gene3D" id="3.30.70.330">
    <property type="match status" value="2"/>
</dbReference>
<feature type="region of interest" description="Disordered" evidence="3">
    <location>
        <begin position="147"/>
        <end position="212"/>
    </location>
</feature>
<keyword evidence="6" id="KW-1185">Reference proteome</keyword>
<dbReference type="GO" id="GO:0005737">
    <property type="term" value="C:cytoplasm"/>
    <property type="evidence" value="ECO:0007669"/>
    <property type="project" value="TreeGrafter"/>
</dbReference>
<proteinExistence type="predicted"/>
<dbReference type="GO" id="GO:0005634">
    <property type="term" value="C:nucleus"/>
    <property type="evidence" value="ECO:0007669"/>
    <property type="project" value="TreeGrafter"/>
</dbReference>
<evidence type="ECO:0000256" key="2">
    <source>
        <dbReference type="PROSITE-ProRule" id="PRU00176"/>
    </source>
</evidence>
<organism evidence="5 6">
    <name type="scientific">Umbelopsis ramanniana AG</name>
    <dbReference type="NCBI Taxonomy" id="1314678"/>
    <lineage>
        <taxon>Eukaryota</taxon>
        <taxon>Fungi</taxon>
        <taxon>Fungi incertae sedis</taxon>
        <taxon>Mucoromycota</taxon>
        <taxon>Mucoromycotina</taxon>
        <taxon>Umbelopsidomycetes</taxon>
        <taxon>Umbelopsidales</taxon>
        <taxon>Umbelopsidaceae</taxon>
        <taxon>Umbelopsis</taxon>
    </lineage>
</organism>
<dbReference type="InterPro" id="IPR012677">
    <property type="entry name" value="Nucleotide-bd_a/b_plait_sf"/>
</dbReference>
<dbReference type="InterPro" id="IPR050374">
    <property type="entry name" value="RRT5_SRSF_SR"/>
</dbReference>
<evidence type="ECO:0000259" key="4">
    <source>
        <dbReference type="PROSITE" id="PS50102"/>
    </source>
</evidence>
<dbReference type="InterPro" id="IPR000504">
    <property type="entry name" value="RRM_dom"/>
</dbReference>
<keyword evidence="1 2" id="KW-0694">RNA-binding</keyword>
<dbReference type="InterPro" id="IPR035979">
    <property type="entry name" value="RBD_domain_sf"/>
</dbReference>
<reference evidence="5" key="1">
    <citation type="submission" date="2021-06" db="EMBL/GenBank/DDBJ databases">
        <authorList>
            <consortium name="DOE Joint Genome Institute"/>
            <person name="Mondo S.J."/>
            <person name="Amses K.R."/>
            <person name="Simmons D.R."/>
            <person name="Longcore J.E."/>
            <person name="Seto K."/>
            <person name="Alves G.H."/>
            <person name="Bonds A.E."/>
            <person name="Quandt C.A."/>
            <person name="Davis W.J."/>
            <person name="Chang Y."/>
            <person name="Letcher P.M."/>
            <person name="Powell M.J."/>
            <person name="Kuo A."/>
            <person name="Labutti K."/>
            <person name="Pangilinan J."/>
            <person name="Andreopoulos W."/>
            <person name="Tritt A."/>
            <person name="Riley R."/>
            <person name="Hundley H."/>
            <person name="Johnson J."/>
            <person name="Lipzen A."/>
            <person name="Barry K."/>
            <person name="Berbee M.L."/>
            <person name="Buchler N.E."/>
            <person name="Grigoriev I.V."/>
            <person name="Spatafora J.W."/>
            <person name="Stajich J.E."/>
            <person name="James T.Y."/>
        </authorList>
    </citation>
    <scope>NUCLEOTIDE SEQUENCE</scope>
    <source>
        <strain evidence="5">AG</strain>
    </source>
</reference>
<dbReference type="PANTHER" id="PTHR23003:SF51">
    <property type="entry name" value="SERINE-ARGININE PROTEIN 55"/>
    <property type="match status" value="1"/>
</dbReference>
<dbReference type="RefSeq" id="XP_051441831.1">
    <property type="nucleotide sequence ID" value="XM_051591309.1"/>
</dbReference>
<dbReference type="SUPFAM" id="SSF54928">
    <property type="entry name" value="RNA-binding domain, RBD"/>
    <property type="match status" value="1"/>
</dbReference>
<evidence type="ECO:0000313" key="6">
    <source>
        <dbReference type="Proteomes" id="UP001206595"/>
    </source>
</evidence>
<evidence type="ECO:0000256" key="1">
    <source>
        <dbReference type="ARBA" id="ARBA00022884"/>
    </source>
</evidence>
<gene>
    <name evidence="5" type="ORF">K450DRAFT_255186</name>
</gene>